<evidence type="ECO:0000313" key="1">
    <source>
        <dbReference type="EMBL" id="KAJ1372172.1"/>
    </source>
</evidence>
<sequence>MAFTPNGYQLAIGAFQKVKIYDITSLKPANHVSPIVCFEQIMKNVTAIGFEAVNQCSFVPELTTLYFVTKFVHTVTPWPLNEAIIVVCYLPNTNWYVDAQTTFVNVNRAKVQGLCPGDKRFDSLLNFVSSAPT</sequence>
<name>A0AAD5WJ32_PARTN</name>
<organism evidence="1 2">
    <name type="scientific">Parelaphostrongylus tenuis</name>
    <name type="common">Meningeal worm</name>
    <dbReference type="NCBI Taxonomy" id="148309"/>
    <lineage>
        <taxon>Eukaryota</taxon>
        <taxon>Metazoa</taxon>
        <taxon>Ecdysozoa</taxon>
        <taxon>Nematoda</taxon>
        <taxon>Chromadorea</taxon>
        <taxon>Rhabditida</taxon>
        <taxon>Rhabditina</taxon>
        <taxon>Rhabditomorpha</taxon>
        <taxon>Strongyloidea</taxon>
        <taxon>Metastrongylidae</taxon>
        <taxon>Parelaphostrongylus</taxon>
    </lineage>
</organism>
<accession>A0AAD5WJ32</accession>
<gene>
    <name evidence="1" type="ORF">KIN20_034257</name>
</gene>
<comment type="caution">
    <text evidence="1">The sequence shown here is derived from an EMBL/GenBank/DDBJ whole genome shotgun (WGS) entry which is preliminary data.</text>
</comment>
<dbReference type="AlphaFoldDB" id="A0AAD5WJ32"/>
<reference evidence="1" key="1">
    <citation type="submission" date="2021-06" db="EMBL/GenBank/DDBJ databases">
        <title>Parelaphostrongylus tenuis whole genome reference sequence.</title>
        <authorList>
            <person name="Garwood T.J."/>
            <person name="Larsen P.A."/>
            <person name="Fountain-Jones N.M."/>
            <person name="Garbe J.R."/>
            <person name="Macchietto M.G."/>
            <person name="Kania S.A."/>
            <person name="Gerhold R.W."/>
            <person name="Richards J.E."/>
            <person name="Wolf T.M."/>
        </authorList>
    </citation>
    <scope>NUCLEOTIDE SEQUENCE</scope>
    <source>
        <strain evidence="1">MNPRO001-30</strain>
        <tissue evidence="1">Meninges</tissue>
    </source>
</reference>
<keyword evidence="2" id="KW-1185">Reference proteome</keyword>
<protein>
    <submittedName>
        <fullName evidence="1">Uncharacterized protein</fullName>
    </submittedName>
</protein>
<evidence type="ECO:0000313" key="2">
    <source>
        <dbReference type="Proteomes" id="UP001196413"/>
    </source>
</evidence>
<dbReference type="Proteomes" id="UP001196413">
    <property type="component" value="Unassembled WGS sequence"/>
</dbReference>
<dbReference type="EMBL" id="JAHQIW010007102">
    <property type="protein sequence ID" value="KAJ1372172.1"/>
    <property type="molecule type" value="Genomic_DNA"/>
</dbReference>
<proteinExistence type="predicted"/>